<dbReference type="KEGG" id="sapo:SAPIO_CDS7801"/>
<feature type="region of interest" description="Disordered" evidence="1">
    <location>
        <begin position="99"/>
        <end position="120"/>
    </location>
</feature>
<dbReference type="Proteomes" id="UP000028545">
    <property type="component" value="Unassembled WGS sequence"/>
</dbReference>
<dbReference type="OrthoDB" id="5355007at2759"/>
<dbReference type="RefSeq" id="XP_016641419.1">
    <property type="nucleotide sequence ID" value="XM_016789592.1"/>
</dbReference>
<dbReference type="GeneID" id="27726873"/>
<dbReference type="VEuPathDB" id="FungiDB:SAPIO_CDS7801"/>
<evidence type="ECO:0000313" key="3">
    <source>
        <dbReference type="Proteomes" id="UP000028545"/>
    </source>
</evidence>
<protein>
    <submittedName>
        <fullName evidence="2">Uncharacterized protein</fullName>
    </submittedName>
</protein>
<dbReference type="EMBL" id="JOWA01000110">
    <property type="protein sequence ID" value="KEZ41620.1"/>
    <property type="molecule type" value="Genomic_DNA"/>
</dbReference>
<organism evidence="2 3">
    <name type="scientific">Pseudallescheria apiosperma</name>
    <name type="common">Scedosporium apiospermum</name>
    <dbReference type="NCBI Taxonomy" id="563466"/>
    <lineage>
        <taxon>Eukaryota</taxon>
        <taxon>Fungi</taxon>
        <taxon>Dikarya</taxon>
        <taxon>Ascomycota</taxon>
        <taxon>Pezizomycotina</taxon>
        <taxon>Sordariomycetes</taxon>
        <taxon>Hypocreomycetidae</taxon>
        <taxon>Microascales</taxon>
        <taxon>Microascaceae</taxon>
        <taxon>Scedosporium</taxon>
    </lineage>
</organism>
<reference evidence="2 3" key="1">
    <citation type="journal article" date="2014" name="Genome Announc.">
        <title>Draft genome sequence of the pathogenic fungus Scedosporium apiospermum.</title>
        <authorList>
            <person name="Vandeputte P."/>
            <person name="Ghamrawi S."/>
            <person name="Rechenmann M."/>
            <person name="Iltis A."/>
            <person name="Giraud S."/>
            <person name="Fleury M."/>
            <person name="Thornton C."/>
            <person name="Delhaes L."/>
            <person name="Meyer W."/>
            <person name="Papon N."/>
            <person name="Bouchara J.P."/>
        </authorList>
    </citation>
    <scope>NUCLEOTIDE SEQUENCE [LARGE SCALE GENOMIC DNA]</scope>
    <source>
        <strain evidence="2 3">IHEM 14462</strain>
    </source>
</reference>
<proteinExistence type="predicted"/>
<name>A0A084G2Q8_PSEDA</name>
<keyword evidence="3" id="KW-1185">Reference proteome</keyword>
<evidence type="ECO:0000313" key="2">
    <source>
        <dbReference type="EMBL" id="KEZ41620.1"/>
    </source>
</evidence>
<feature type="region of interest" description="Disordered" evidence="1">
    <location>
        <begin position="1"/>
        <end position="23"/>
    </location>
</feature>
<accession>A0A084G2Q8</accession>
<dbReference type="OMA" id="NWPTLIQ"/>
<evidence type="ECO:0000256" key="1">
    <source>
        <dbReference type="SAM" id="MobiDB-lite"/>
    </source>
</evidence>
<dbReference type="HOGENOM" id="CLU_097996_0_0_1"/>
<comment type="caution">
    <text evidence="2">The sequence shown here is derived from an EMBL/GenBank/DDBJ whole genome shotgun (WGS) entry which is preliminary data.</text>
</comment>
<gene>
    <name evidence="2" type="ORF">SAPIO_CDS7801</name>
</gene>
<sequence>MTGQSPTPSVKIPSGATNYTPATIDPELRSTINGLLLQEGHVRRIQDRLLHALNANQANWPTNIQNHALSLLRSGEVTSFPALLNRVLEDVRQDTQLGKGAEAASANGAGDSKTNGDATKKAAVNGADQKSNLALPQTVIDEALQATRECLEEIAYLEG</sequence>
<dbReference type="AlphaFoldDB" id="A0A084G2Q8"/>